<evidence type="ECO:0000256" key="2">
    <source>
        <dbReference type="ARBA" id="ARBA00022695"/>
    </source>
</evidence>
<evidence type="ECO:0000256" key="6">
    <source>
        <dbReference type="ARBA" id="ARBA00022801"/>
    </source>
</evidence>
<dbReference type="GO" id="GO:0003964">
    <property type="term" value="F:RNA-directed DNA polymerase activity"/>
    <property type="evidence" value="ECO:0007669"/>
    <property type="project" value="UniProtKB-KW"/>
</dbReference>
<dbReference type="InterPro" id="IPR057670">
    <property type="entry name" value="SH3_retrovirus"/>
</dbReference>
<evidence type="ECO:0000256" key="16">
    <source>
        <dbReference type="ARBA" id="ARBA00049244"/>
    </source>
</evidence>
<dbReference type="Proteomes" id="UP000001881">
    <property type="component" value="Unassembled WGS sequence"/>
</dbReference>
<evidence type="ECO:0000256" key="17">
    <source>
        <dbReference type="SAM" id="MobiDB-lite"/>
    </source>
</evidence>
<dbReference type="GO" id="GO:0003677">
    <property type="term" value="F:DNA binding"/>
    <property type="evidence" value="ECO:0007669"/>
    <property type="project" value="UniProtKB-KW"/>
</dbReference>
<evidence type="ECO:0000256" key="9">
    <source>
        <dbReference type="ARBA" id="ARBA00022908"/>
    </source>
</evidence>
<evidence type="ECO:0000259" key="18">
    <source>
        <dbReference type="PROSITE" id="PS50994"/>
    </source>
</evidence>
<proteinExistence type="predicted"/>
<keyword evidence="2" id="KW-0548">Nucleotidyltransferase</keyword>
<evidence type="ECO:0000256" key="12">
    <source>
        <dbReference type="ARBA" id="ARBA00023125"/>
    </source>
</evidence>
<evidence type="ECO:0000256" key="10">
    <source>
        <dbReference type="ARBA" id="ARBA00022918"/>
    </source>
</evidence>
<dbReference type="GO" id="GO:0006310">
    <property type="term" value="P:DNA recombination"/>
    <property type="evidence" value="ECO:0007669"/>
    <property type="project" value="UniProtKB-KW"/>
</dbReference>
<keyword evidence="5" id="KW-0255">Endonuclease</keyword>
<feature type="compositionally biased region" description="Acidic residues" evidence="17">
    <location>
        <begin position="543"/>
        <end position="552"/>
    </location>
</feature>
<evidence type="ECO:0000256" key="4">
    <source>
        <dbReference type="ARBA" id="ARBA00022723"/>
    </source>
</evidence>
<name>F7VK09_SORMK</name>
<evidence type="ECO:0000256" key="3">
    <source>
        <dbReference type="ARBA" id="ARBA00022722"/>
    </source>
</evidence>
<keyword evidence="4" id="KW-0479">Metal-binding</keyword>
<comment type="catalytic activity">
    <reaction evidence="15">
        <text>DNA(n) + a 2'-deoxyribonucleoside 5'-triphosphate = DNA(n+1) + diphosphate</text>
        <dbReference type="Rhea" id="RHEA:22508"/>
        <dbReference type="Rhea" id="RHEA-COMP:17339"/>
        <dbReference type="Rhea" id="RHEA-COMP:17340"/>
        <dbReference type="ChEBI" id="CHEBI:33019"/>
        <dbReference type="ChEBI" id="CHEBI:61560"/>
        <dbReference type="ChEBI" id="CHEBI:173112"/>
        <dbReference type="EC" id="2.7.7.49"/>
    </reaction>
</comment>
<dbReference type="EMBL" id="CABT02000001">
    <property type="protein sequence ID" value="CCC05836.1"/>
    <property type="molecule type" value="Genomic_DNA"/>
</dbReference>
<dbReference type="InterPro" id="IPR036397">
    <property type="entry name" value="RNaseH_sf"/>
</dbReference>
<keyword evidence="14" id="KW-0511">Multifunctional enzyme</keyword>
<dbReference type="PANTHER" id="PTHR42648:SF11">
    <property type="entry name" value="TRANSPOSON TY4-P GAG-POL POLYPROTEIN"/>
    <property type="match status" value="1"/>
</dbReference>
<dbReference type="InParanoid" id="F7VK09"/>
<protein>
    <submittedName>
        <fullName evidence="19">WGS project CABT00000000 data, contig 2.1</fullName>
    </submittedName>
</protein>
<keyword evidence="8" id="KW-0694">RNA-binding</keyword>
<evidence type="ECO:0000313" key="19">
    <source>
        <dbReference type="EMBL" id="CCC05836.1"/>
    </source>
</evidence>
<dbReference type="SUPFAM" id="SSF53098">
    <property type="entry name" value="Ribonuclease H-like"/>
    <property type="match status" value="1"/>
</dbReference>
<keyword evidence="11" id="KW-0239">DNA-directed DNA polymerase</keyword>
<reference evidence="19 20" key="1">
    <citation type="journal article" date="2010" name="PLoS Genet.">
        <title>De novo assembly of a 40 Mb eukaryotic genome from short sequence reads: Sordaria macrospora, a model organism for fungal morphogenesis.</title>
        <authorList>
            <person name="Nowrousian M."/>
            <person name="Stajich J."/>
            <person name="Chu M."/>
            <person name="Engh I."/>
            <person name="Espagne E."/>
            <person name="Halliday K."/>
            <person name="Kamerewerd J."/>
            <person name="Kempken F."/>
            <person name="Knab B."/>
            <person name="Kuo H.C."/>
            <person name="Osiewacz H.D."/>
            <person name="Poeggeler S."/>
            <person name="Read N."/>
            <person name="Seiler S."/>
            <person name="Smith K."/>
            <person name="Zickler D."/>
            <person name="Kueck U."/>
            <person name="Freitag M."/>
        </authorList>
    </citation>
    <scope>NUCLEOTIDE SEQUENCE [LARGE SCALE GENOMIC DNA]</scope>
    <source>
        <strain evidence="20">ATCC MYA-333 / DSM 997 / K(L3346) / K-hell</strain>
        <tissue evidence="19">Mycelium</tissue>
    </source>
</reference>
<evidence type="ECO:0000256" key="7">
    <source>
        <dbReference type="ARBA" id="ARBA00022842"/>
    </source>
</evidence>
<dbReference type="AlphaFoldDB" id="F7VK09"/>
<feature type="region of interest" description="Disordered" evidence="17">
    <location>
        <begin position="490"/>
        <end position="552"/>
    </location>
</feature>
<keyword evidence="10" id="KW-0695">RNA-directed DNA polymerase</keyword>
<evidence type="ECO:0000256" key="13">
    <source>
        <dbReference type="ARBA" id="ARBA00023172"/>
    </source>
</evidence>
<evidence type="ECO:0000256" key="8">
    <source>
        <dbReference type="ARBA" id="ARBA00022884"/>
    </source>
</evidence>
<dbReference type="Pfam" id="PF07727">
    <property type="entry name" value="RVT_2"/>
    <property type="match status" value="1"/>
</dbReference>
<dbReference type="Pfam" id="PF25597">
    <property type="entry name" value="SH3_retrovirus"/>
    <property type="match status" value="1"/>
</dbReference>
<dbReference type="GO" id="GO:0032196">
    <property type="term" value="P:transposition"/>
    <property type="evidence" value="ECO:0007669"/>
    <property type="project" value="UniProtKB-KW"/>
</dbReference>
<dbReference type="VEuPathDB" id="FungiDB:SMAC_00052"/>
<evidence type="ECO:0000256" key="14">
    <source>
        <dbReference type="ARBA" id="ARBA00023268"/>
    </source>
</evidence>
<keyword evidence="9" id="KW-0229">DNA integration</keyword>
<evidence type="ECO:0000256" key="11">
    <source>
        <dbReference type="ARBA" id="ARBA00022932"/>
    </source>
</evidence>
<evidence type="ECO:0000313" key="20">
    <source>
        <dbReference type="Proteomes" id="UP000001881"/>
    </source>
</evidence>
<dbReference type="PROSITE" id="PS50994">
    <property type="entry name" value="INTEGRASE"/>
    <property type="match status" value="1"/>
</dbReference>
<keyword evidence="6" id="KW-0378">Hydrolase</keyword>
<keyword evidence="1" id="KW-0815">Transposition</keyword>
<dbReference type="GO" id="GO:0005634">
    <property type="term" value="C:nucleus"/>
    <property type="evidence" value="ECO:0007669"/>
    <property type="project" value="UniProtKB-ARBA"/>
</dbReference>
<dbReference type="OMA" id="QANITRR"/>
<dbReference type="Gene3D" id="3.30.420.10">
    <property type="entry name" value="Ribonuclease H-like superfamily/Ribonuclease H"/>
    <property type="match status" value="1"/>
</dbReference>
<keyword evidence="13" id="KW-0233">DNA recombination</keyword>
<dbReference type="GO" id="GO:0046872">
    <property type="term" value="F:metal ion binding"/>
    <property type="evidence" value="ECO:0007669"/>
    <property type="project" value="UniProtKB-KW"/>
</dbReference>
<evidence type="ECO:0000256" key="1">
    <source>
        <dbReference type="ARBA" id="ARBA00022578"/>
    </source>
</evidence>
<gene>
    <name evidence="19" type="ORF">SMAC_00052</name>
</gene>
<dbReference type="GO" id="GO:0004519">
    <property type="term" value="F:endonuclease activity"/>
    <property type="evidence" value="ECO:0007669"/>
    <property type="project" value="UniProtKB-KW"/>
</dbReference>
<feature type="compositionally biased region" description="Acidic residues" evidence="17">
    <location>
        <begin position="519"/>
        <end position="532"/>
    </location>
</feature>
<dbReference type="GO" id="GO:0003723">
    <property type="term" value="F:RNA binding"/>
    <property type="evidence" value="ECO:0007669"/>
    <property type="project" value="UniProtKB-KW"/>
</dbReference>
<dbReference type="GO" id="GO:0015074">
    <property type="term" value="P:DNA integration"/>
    <property type="evidence" value="ECO:0007669"/>
    <property type="project" value="UniProtKB-KW"/>
</dbReference>
<sequence>MPTTTNVNVRVRIKDVIYSPSTPANLLSTKGLLESGLIWDVKTNQINLQKNAIQCNYVNELVVLPVIQPYNFDQLRTEAKNVLLESMNYLTMHKRMMHAGKEQVMKACQEAGITLSNNHNHFCDGCMRAKATDTMLKHAHTVTTITPVQFIRGDVIQHNHPNHLGQRYCVHFICEASGHHWVDFCTIKGEAFTKLKQFKKWIELQTGLKVKVVGLDGGPEWRLPTKEFQNSQLYKWANEEGVQIYKTTAHTPWMNGKSERAGAIIMERSRALMIDLNIHPISGPSLFKAAIPGYPENEIKPWTRHLRSYFCTAYYYIKPQNRTKGEKLEERSRPGRLIGYADAHGRIYWIWDPETGQIIRASAVKFVEKDQSESSEKEALQHAVVFSDQTVQEIRDVTDSSIQYWITVAGIKPHAVDSPAPSNVVEKFIHSFIHSFIHPQLVRNKSLTSSTPLQRKTWYSSSHRLTTSLHGRTRSKNSFFFFFYLTPEATRSREPGPSSPEPQPTVPLPPDQPMRSIEQEEDGSIDLDDLNEENPSPNNTFEDTCEDAAEEPPDLPFEKARFEPNNREKGALLVLYVDDFLIAAPSITAIFEIRDQLLQQFKLKHMGEVKTFLGFDVVRNRPERTVFVSQARYTRALITKVEYDDLYGVNTPWPQDVKVGDHKTGDELPDQQKSHIKKTGSLNYLSMGTRPDITFTVNKLCEANAKPTAGSLTVMKHLFRYLIKNTDVGIVLRGKLSPSNMDMNAFGDASHADDPMTRHSTGGHIVFIAGGPIYWKSKK</sequence>
<evidence type="ECO:0000256" key="5">
    <source>
        <dbReference type="ARBA" id="ARBA00022759"/>
    </source>
</evidence>
<keyword evidence="7" id="KW-0460">Magnesium</keyword>
<dbReference type="GO" id="GO:0003887">
    <property type="term" value="F:DNA-directed DNA polymerase activity"/>
    <property type="evidence" value="ECO:0007669"/>
    <property type="project" value="UniProtKB-KW"/>
</dbReference>
<dbReference type="InterPro" id="IPR012337">
    <property type="entry name" value="RNaseH-like_sf"/>
</dbReference>
<dbReference type="HOGENOM" id="CLU_359482_0_0_1"/>
<dbReference type="eggNOG" id="KOG0017">
    <property type="taxonomic scope" value="Eukaryota"/>
</dbReference>
<organism evidence="19 20">
    <name type="scientific">Sordaria macrospora (strain ATCC MYA-333 / DSM 997 / K(L3346) / K-hell)</name>
    <dbReference type="NCBI Taxonomy" id="771870"/>
    <lineage>
        <taxon>Eukaryota</taxon>
        <taxon>Fungi</taxon>
        <taxon>Dikarya</taxon>
        <taxon>Ascomycota</taxon>
        <taxon>Pezizomycotina</taxon>
        <taxon>Sordariomycetes</taxon>
        <taxon>Sordariomycetidae</taxon>
        <taxon>Sordariales</taxon>
        <taxon>Sordariaceae</taxon>
        <taxon>Sordaria</taxon>
    </lineage>
</organism>
<feature type="compositionally biased region" description="Pro residues" evidence="17">
    <location>
        <begin position="497"/>
        <end position="512"/>
    </location>
</feature>
<comment type="caution">
    <text evidence="19">The sequence shown here is derived from an EMBL/GenBank/DDBJ whole genome shotgun (WGS) entry which is preliminary data.</text>
</comment>
<dbReference type="GO" id="GO:0016787">
    <property type="term" value="F:hydrolase activity"/>
    <property type="evidence" value="ECO:0007669"/>
    <property type="project" value="UniProtKB-KW"/>
</dbReference>
<feature type="domain" description="Integrase catalytic" evidence="18">
    <location>
        <begin position="143"/>
        <end position="327"/>
    </location>
</feature>
<dbReference type="InterPro" id="IPR039537">
    <property type="entry name" value="Retrotran_Ty1/copia-like"/>
</dbReference>
<dbReference type="PANTHER" id="PTHR42648">
    <property type="entry name" value="TRANSPOSASE, PUTATIVE-RELATED"/>
    <property type="match status" value="1"/>
</dbReference>
<dbReference type="OrthoDB" id="4927827at2759"/>
<feature type="compositionally biased region" description="Polar residues" evidence="17">
    <location>
        <begin position="533"/>
        <end position="542"/>
    </location>
</feature>
<keyword evidence="11" id="KW-0808">Transferase</keyword>
<keyword evidence="3" id="KW-0540">Nuclease</keyword>
<keyword evidence="20" id="KW-1185">Reference proteome</keyword>
<evidence type="ECO:0000256" key="15">
    <source>
        <dbReference type="ARBA" id="ARBA00048173"/>
    </source>
</evidence>
<dbReference type="InterPro" id="IPR001584">
    <property type="entry name" value="Integrase_cat-core"/>
</dbReference>
<dbReference type="InterPro" id="IPR013103">
    <property type="entry name" value="RVT_2"/>
</dbReference>
<keyword evidence="12" id="KW-0238">DNA-binding</keyword>
<accession>F7VK09</accession>
<comment type="catalytic activity">
    <reaction evidence="16">
        <text>DNA(n) + a 2'-deoxyribonucleoside 5'-triphosphate = DNA(n+1) + diphosphate</text>
        <dbReference type="Rhea" id="RHEA:22508"/>
        <dbReference type="Rhea" id="RHEA-COMP:17339"/>
        <dbReference type="Rhea" id="RHEA-COMP:17340"/>
        <dbReference type="ChEBI" id="CHEBI:33019"/>
        <dbReference type="ChEBI" id="CHEBI:61560"/>
        <dbReference type="ChEBI" id="CHEBI:173112"/>
        <dbReference type="EC" id="2.7.7.7"/>
    </reaction>
</comment>